<dbReference type="PANTHER" id="PTHR10900">
    <property type="entry name" value="PERIOSTIN-RELATED"/>
    <property type="match status" value="1"/>
</dbReference>
<feature type="domain" description="FAS1" evidence="3">
    <location>
        <begin position="104"/>
        <end position="252"/>
    </location>
</feature>
<dbReference type="SMART" id="SM00554">
    <property type="entry name" value="FAS1"/>
    <property type="match status" value="3"/>
</dbReference>
<name>A0A7L9QDW4_9CHLO</name>
<dbReference type="InterPro" id="IPR036378">
    <property type="entry name" value="FAS1_dom_sf"/>
</dbReference>
<feature type="region of interest" description="Disordered" evidence="1">
    <location>
        <begin position="70"/>
        <end position="100"/>
    </location>
</feature>
<evidence type="ECO:0000256" key="2">
    <source>
        <dbReference type="SAM" id="SignalP"/>
    </source>
</evidence>
<sequence length="1080" mass="108888">MFDAMKLFAAAALLCAAAPLCQAQYPLQEQAHGRGLQQLPPVALPLPPFLTGNGGGGGGLLGGLLGGLQGGSLPSPRQPQPSLQTQPQPQPQPRANASASGGCTATFAGVLASQPDLFFISSALGMSGFQNSLPSPSLGLTIFAPNNAGFLKLLDDLNLGLLDLLQLQDKLPGLLLYHVALGGLNGDTLLQQGSVDTLLSLATGQSYPLNFSVDPTNAQRLVVSTVHPGNQARTLRALKVCSSYIYIVDEILLPTRNNSLSSVPAVNTTFLQSLIGAGNNAAPSTAASPGVGTITDPSCQTSFLAAAQATPGLDFLVQAIQRGNLANVLPAAGSGATVFAPNNDAFTNMLQTLNLTIVDALNLGDKLQSLLYYHFLPSAYTGPQLADAQSLNTDLGISTGTPYNLTFGTAPDGRVQVAGQYPGNIANILSTNTVCNSIVHVVDQVLLPTNSLDTVPPPGTGLTTGQPAGQSAIGGLFPGLRIGTKQSKAAGRCPQAFLDAANKQNLTFLVQAIQAGNLTNELPDFATPSTAFAPVNSAFYKIITGTDVGLAQLAAAGTRLKSVLLYHIHPNGSLTLDQLSAAGNLSTVLGQDLSADYPLTTSTNATNGAVVSGLSPNNTANILGSFTVCNSTVYLVDSVLLPAASLGDIPQINATTTTAATSAVVSGPALAPKTGPVAAQSLPATRARAQVPAPAAAGLPTLVQPPVRAPQPAAGAAGAATAANAPALNGAAFGVGWYTSCPVTYQSGQLTGQATTNNAGAFSIPVTGATNFANGLISLAADSPNCVDALTRLPPPFSLGALVPASKGSNAPTPALNALTTIAYYLKQNVDSPQLTSVLPLLGGKTFTADQLDVLLGVAFGLSNAGTAIPASNYVSNLLGGDPNAMKLEVLNAELLSSLAIGAQVLINLRPNGQQLTVDQAVQALYLSTIPVGVSAVTGGGSFSLTSADVLSKTFDAAIASFNTAAPAAPAGTGAGGGGRRLAQTTAAAPAPSLTSDPRIQAVGVTTGQLNTKLEAISTNFAAGAVDGNAALSQIAQIVKVAQAQVAPAVVQLLGPNPTLTVQAFQQAYSGNALTQLVSA</sequence>
<evidence type="ECO:0000256" key="1">
    <source>
        <dbReference type="SAM" id="MobiDB-lite"/>
    </source>
</evidence>
<feature type="domain" description="FAS1" evidence="3">
    <location>
        <begin position="300"/>
        <end position="446"/>
    </location>
</feature>
<protein>
    <submittedName>
        <fullName evidence="4">Putative extracellular protein CSOL_003</fullName>
    </submittedName>
</protein>
<dbReference type="Gene3D" id="2.30.180.10">
    <property type="entry name" value="FAS1 domain"/>
    <property type="match status" value="3"/>
</dbReference>
<dbReference type="SUPFAM" id="SSF82153">
    <property type="entry name" value="FAS1 domain"/>
    <property type="match status" value="3"/>
</dbReference>
<reference evidence="4" key="1">
    <citation type="journal article" date="2020" name="Microb. Ecol.">
        <title>The Under-explored Extracellular Proteome of Aero-Terrestrial Microalgae Provides Clues on Different Mechanisms of Desiccation Tolerance in Non-Model Organisms.</title>
        <authorList>
            <person name="Gonzalez-Hourcade M."/>
            <person name="Del Campo E.M."/>
            <person name="Casano L.M."/>
        </authorList>
    </citation>
    <scope>NUCLEOTIDE SEQUENCE</scope>
    <source>
        <strain evidence="4">SAG 216-12</strain>
    </source>
</reference>
<dbReference type="InterPro" id="IPR050904">
    <property type="entry name" value="Adhesion/Biosynth-related"/>
</dbReference>
<feature type="chain" id="PRO_5029788608" evidence="2">
    <location>
        <begin position="24"/>
        <end position="1080"/>
    </location>
</feature>
<accession>A0A7L9QDW4</accession>
<dbReference type="AlphaFoldDB" id="A0A7L9QDW4"/>
<feature type="compositionally biased region" description="Low complexity" evidence="1">
    <location>
        <begin position="71"/>
        <end position="87"/>
    </location>
</feature>
<dbReference type="PANTHER" id="PTHR10900:SF77">
    <property type="entry name" value="FI19380P1"/>
    <property type="match status" value="1"/>
</dbReference>
<proteinExistence type="evidence at transcript level"/>
<organism evidence="4">
    <name type="scientific">Pseudococcomyxa simplex</name>
    <dbReference type="NCBI Taxonomy" id="464287"/>
    <lineage>
        <taxon>Eukaryota</taxon>
        <taxon>Viridiplantae</taxon>
        <taxon>Chlorophyta</taxon>
        <taxon>core chlorophytes</taxon>
        <taxon>Trebouxiophyceae</taxon>
        <taxon>Chlorellales</taxon>
        <taxon>Oocystaceae</taxon>
        <taxon>Pseudococcomyxa</taxon>
    </lineage>
</organism>
<dbReference type="GO" id="GO:0005615">
    <property type="term" value="C:extracellular space"/>
    <property type="evidence" value="ECO:0007669"/>
    <property type="project" value="TreeGrafter"/>
</dbReference>
<keyword evidence="2" id="KW-0732">Signal</keyword>
<dbReference type="PROSITE" id="PS50213">
    <property type="entry name" value="FAS1"/>
    <property type="match status" value="3"/>
</dbReference>
<evidence type="ECO:0000259" key="3">
    <source>
        <dbReference type="PROSITE" id="PS50213"/>
    </source>
</evidence>
<dbReference type="EMBL" id="MT438822">
    <property type="protein sequence ID" value="QOL01069.1"/>
    <property type="molecule type" value="mRNA"/>
</dbReference>
<dbReference type="Pfam" id="PF02469">
    <property type="entry name" value="Fasciclin"/>
    <property type="match status" value="3"/>
</dbReference>
<evidence type="ECO:0000313" key="4">
    <source>
        <dbReference type="EMBL" id="QOL01069.1"/>
    </source>
</evidence>
<dbReference type="InterPro" id="IPR000782">
    <property type="entry name" value="FAS1_domain"/>
</dbReference>
<feature type="domain" description="FAS1" evidence="3">
    <location>
        <begin position="493"/>
        <end position="640"/>
    </location>
</feature>
<feature type="signal peptide" evidence="2">
    <location>
        <begin position="1"/>
        <end position="23"/>
    </location>
</feature>